<organism evidence="1 2">
    <name type="scientific">Catellatospora chokoriensis</name>
    <dbReference type="NCBI Taxonomy" id="310353"/>
    <lineage>
        <taxon>Bacteria</taxon>
        <taxon>Bacillati</taxon>
        <taxon>Actinomycetota</taxon>
        <taxon>Actinomycetes</taxon>
        <taxon>Micromonosporales</taxon>
        <taxon>Micromonosporaceae</taxon>
        <taxon>Catellatospora</taxon>
    </lineage>
</organism>
<protein>
    <submittedName>
        <fullName evidence="1">Uncharacterized protein</fullName>
    </submittedName>
</protein>
<dbReference type="AlphaFoldDB" id="A0A8J3JZ21"/>
<dbReference type="Proteomes" id="UP000619293">
    <property type="component" value="Unassembled WGS sequence"/>
</dbReference>
<proteinExistence type="predicted"/>
<evidence type="ECO:0000313" key="1">
    <source>
        <dbReference type="EMBL" id="GIF89633.1"/>
    </source>
</evidence>
<dbReference type="EMBL" id="BONG01000017">
    <property type="protein sequence ID" value="GIF89633.1"/>
    <property type="molecule type" value="Genomic_DNA"/>
</dbReference>
<name>A0A8J3JZ21_9ACTN</name>
<gene>
    <name evidence="1" type="ORF">Cch02nite_30770</name>
</gene>
<dbReference type="RefSeq" id="WP_191842431.1">
    <property type="nucleotide sequence ID" value="NZ_BAAALB010000029.1"/>
</dbReference>
<accession>A0A8J3JZ21</accession>
<evidence type="ECO:0000313" key="2">
    <source>
        <dbReference type="Proteomes" id="UP000619293"/>
    </source>
</evidence>
<sequence length="63" mass="7212">MSTIPQGHAPIPDELARRYWQAVAVHGDDPATDMCVHCRRHRCPEWAYAVEQLILADLLDRDT</sequence>
<keyword evidence="2" id="KW-1185">Reference proteome</keyword>
<reference evidence="1 2" key="1">
    <citation type="submission" date="2021-01" db="EMBL/GenBank/DDBJ databases">
        <title>Whole genome shotgun sequence of Catellatospora chokoriensis NBRC 107358.</title>
        <authorList>
            <person name="Komaki H."/>
            <person name="Tamura T."/>
        </authorList>
    </citation>
    <scope>NUCLEOTIDE SEQUENCE [LARGE SCALE GENOMIC DNA]</scope>
    <source>
        <strain evidence="1 2">NBRC 107358</strain>
    </source>
</reference>
<comment type="caution">
    <text evidence="1">The sequence shown here is derived from an EMBL/GenBank/DDBJ whole genome shotgun (WGS) entry which is preliminary data.</text>
</comment>